<evidence type="ECO:0000313" key="3">
    <source>
        <dbReference type="Proteomes" id="UP000618943"/>
    </source>
</evidence>
<reference evidence="2 3" key="1">
    <citation type="submission" date="2020-12" db="EMBL/GenBank/DDBJ databases">
        <title>YIM B01967 draft genome.</title>
        <authorList>
            <person name="Yan X."/>
        </authorList>
    </citation>
    <scope>NUCLEOTIDE SEQUENCE [LARGE SCALE GENOMIC DNA]</scope>
    <source>
        <strain evidence="2 3">YIM B01967</strain>
    </source>
</reference>
<protein>
    <submittedName>
        <fullName evidence="2">NERD domain-containing protein</fullName>
    </submittedName>
</protein>
<evidence type="ECO:0000313" key="2">
    <source>
        <dbReference type="EMBL" id="MBK3496064.1"/>
    </source>
</evidence>
<sequence length="340" mass="40865">MAQLVKLQDYTSRYQIDLKRYPTQFVRLKLMQWERMKKEWESGEDLSHWKHENETEEVEEKSRNHFFKKMFSFSRKKKEQPWEQEHEQDDEWQEGIPHHKEMDGDDIPEELSTLDFEPNILYHPQSMEELKRMYIDQLFHFQLKWASSTLREKSYVDPKYHRDSLLRALTQNLPDSYLLFYYPIFQLKKAPIEMGIILLTPTDCLCIQVLEEEDQAAFIGSGDRFWLKKVGKTDKKVLSPLISLKRMESILKQLFSHDQIDIPIHKIVLSRNGYIDYPGSTYGVNFIDKRKFPEWFSQLKRNPSPMKHMQFKAAQTLLNTVQTTSFHRTDWDMKEAENDK</sequence>
<name>A0ABS1H9T4_9BACL</name>
<dbReference type="InterPro" id="IPR012397">
    <property type="entry name" value="Pullulanase"/>
</dbReference>
<comment type="caution">
    <text evidence="2">The sequence shown here is derived from an EMBL/GenBank/DDBJ whole genome shotgun (WGS) entry which is preliminary data.</text>
</comment>
<dbReference type="PIRSF" id="PIRSF012560">
    <property type="entry name" value="Pullulanase"/>
    <property type="match status" value="1"/>
</dbReference>
<evidence type="ECO:0000256" key="1">
    <source>
        <dbReference type="SAM" id="MobiDB-lite"/>
    </source>
</evidence>
<keyword evidence="3" id="KW-1185">Reference proteome</keyword>
<accession>A0ABS1H9T4</accession>
<organism evidence="2 3">
    <name type="scientific">Viridibacillus soli</name>
    <dbReference type="NCBI Taxonomy" id="2798301"/>
    <lineage>
        <taxon>Bacteria</taxon>
        <taxon>Bacillati</taxon>
        <taxon>Bacillota</taxon>
        <taxon>Bacilli</taxon>
        <taxon>Bacillales</taxon>
        <taxon>Caryophanaceae</taxon>
        <taxon>Viridibacillus</taxon>
    </lineage>
</organism>
<gene>
    <name evidence="2" type="ORF">JFL43_14575</name>
</gene>
<proteinExistence type="predicted"/>
<feature type="region of interest" description="Disordered" evidence="1">
    <location>
        <begin position="77"/>
        <end position="101"/>
    </location>
</feature>
<dbReference type="EMBL" id="JAEOAH010000023">
    <property type="protein sequence ID" value="MBK3496064.1"/>
    <property type="molecule type" value="Genomic_DNA"/>
</dbReference>
<dbReference type="RefSeq" id="WP_200749601.1">
    <property type="nucleotide sequence ID" value="NZ_JAEOAH010000023.1"/>
</dbReference>
<dbReference type="Proteomes" id="UP000618943">
    <property type="component" value="Unassembled WGS sequence"/>
</dbReference>